<keyword evidence="2 8" id="KW-0812">Transmembrane</keyword>
<name>A0AAN7Y918_ELEMC</name>
<gene>
    <name evidence="10" type="ORF">PBY51_018783</name>
</gene>
<accession>A0AAN7Y918</accession>
<reference evidence="10 11" key="2">
    <citation type="journal article" date="2023" name="Mol. Biol. Evol.">
        <title>Genomics of Secondarily Temperate Adaptation in the Only Non-Antarctic Icefish.</title>
        <authorList>
            <person name="Rivera-Colon A.G."/>
            <person name="Rayamajhi N."/>
            <person name="Minhas B.F."/>
            <person name="Madrigal G."/>
            <person name="Bilyk K.T."/>
            <person name="Yoon V."/>
            <person name="Hune M."/>
            <person name="Gregory S."/>
            <person name="Cheng C.H.C."/>
            <person name="Catchen J.M."/>
        </authorList>
    </citation>
    <scope>NUCLEOTIDE SEQUENCE [LARGE SCALE GENOMIC DNA]</scope>
    <source>
        <strain evidence="10">JMC-PN-2008</strain>
    </source>
</reference>
<feature type="transmembrane region" description="Helical" evidence="8">
    <location>
        <begin position="222"/>
        <end position="244"/>
    </location>
</feature>
<keyword evidence="4 8" id="KW-1133">Transmembrane helix</keyword>
<evidence type="ECO:0000256" key="7">
    <source>
        <dbReference type="ARBA" id="ARBA00023180"/>
    </source>
</evidence>
<protein>
    <recommendedName>
        <fullName evidence="9">Fibronectin type-III domain-containing protein</fullName>
    </recommendedName>
</protein>
<dbReference type="PANTHER" id="PTHR23037:SF42">
    <property type="entry name" value="CYTOKINE RECEPTOR COMMON SUBUNIT GAMMA ISOFORM X1-RELATED"/>
    <property type="match status" value="1"/>
</dbReference>
<evidence type="ECO:0000256" key="5">
    <source>
        <dbReference type="ARBA" id="ARBA00023136"/>
    </source>
</evidence>
<keyword evidence="6" id="KW-0675">Receptor</keyword>
<evidence type="ECO:0000313" key="10">
    <source>
        <dbReference type="EMBL" id="KAK5873771.1"/>
    </source>
</evidence>
<dbReference type="CDD" id="cd00063">
    <property type="entry name" value="FN3"/>
    <property type="match status" value="1"/>
</dbReference>
<sequence length="625" mass="69100">MEPNRRVRDRMYFVLLILGNIATALSGLTFDCFNDYDILMRCQFEAQNCTGYHMILKNNYSSKQEQCIFDQCDAGQCCCSIHNMMFVYGEHHITTVFKGNKTMGSKIIDIKNTVKPKAPIIVSVEESNGNVQVKWKTNYNDHFGDTLYSTVTYHIKGDTANKSISIKPSTLGGLYYYEITGKDLAPSTTYWVSVKSFTTWSKKFSDSSQEFEFTTPMSSNSLAVTIVISLCIAAIIISAALYGCCIKLKTKWLETAAKCPNPKLLPMRSSEQEVLKPAPLVISSVWVDSVDTEDSKWLEWSLKDPSCGSPLQSSGINTGSSCLSYANTEPADIIARVQDALGLAFPEIRPMSPLITNALTETNKDSGLPSTPYKPCNVRAEDTSVGSYSFDNETYSCLLPNFAHQIEMDCSDVKAEIPCDSEYLHNTSTMVPCVDKQALACPLFHLPPQDPSLMPIDMSYQQNNADSWGVSHAEDSSLSSVSSGTNTIASWDHVSGFKSDSEGFDEAIHDATKGPIICDENPSYGAVPAGLQSLPPVYDDYQPFQSLVEQPCYSFTEEKRGEEEDHLNKYPEETFPKMPQSFLGPVASGVINNVQCPPNLQRQLLAVIPADQSMPIITDSDYHSV</sequence>
<dbReference type="InterPro" id="IPR003961">
    <property type="entry name" value="FN3_dom"/>
</dbReference>
<feature type="domain" description="Fibronectin type-III" evidence="9">
    <location>
        <begin position="115"/>
        <end position="218"/>
    </location>
</feature>
<dbReference type="SUPFAM" id="SSF49265">
    <property type="entry name" value="Fibronectin type III"/>
    <property type="match status" value="2"/>
</dbReference>
<keyword evidence="3" id="KW-0732">Signal</keyword>
<evidence type="ECO:0000256" key="4">
    <source>
        <dbReference type="ARBA" id="ARBA00022989"/>
    </source>
</evidence>
<dbReference type="AlphaFoldDB" id="A0AAN7Y918"/>
<keyword evidence="5 8" id="KW-0472">Membrane</keyword>
<evidence type="ECO:0000256" key="1">
    <source>
        <dbReference type="ARBA" id="ARBA00004479"/>
    </source>
</evidence>
<dbReference type="InterPro" id="IPR013783">
    <property type="entry name" value="Ig-like_fold"/>
</dbReference>
<dbReference type="GO" id="GO:0004896">
    <property type="term" value="F:cytokine receptor activity"/>
    <property type="evidence" value="ECO:0007669"/>
    <property type="project" value="TreeGrafter"/>
</dbReference>
<evidence type="ECO:0000256" key="3">
    <source>
        <dbReference type="ARBA" id="ARBA00022729"/>
    </source>
</evidence>
<dbReference type="Gene3D" id="2.60.40.10">
    <property type="entry name" value="Immunoglobulins"/>
    <property type="match status" value="2"/>
</dbReference>
<dbReference type="PANTHER" id="PTHR23037">
    <property type="entry name" value="CYTOKINE RECEPTOR"/>
    <property type="match status" value="1"/>
</dbReference>
<dbReference type="PROSITE" id="PS50853">
    <property type="entry name" value="FN3"/>
    <property type="match status" value="1"/>
</dbReference>
<comment type="caution">
    <text evidence="10">The sequence shown here is derived from an EMBL/GenBank/DDBJ whole genome shotgun (WGS) entry which is preliminary data.</text>
</comment>
<comment type="subcellular location">
    <subcellularLocation>
        <location evidence="1">Membrane</location>
        <topology evidence="1">Single-pass type I membrane protein</topology>
    </subcellularLocation>
</comment>
<evidence type="ECO:0000259" key="9">
    <source>
        <dbReference type="PROSITE" id="PS50853"/>
    </source>
</evidence>
<reference evidence="10 11" key="1">
    <citation type="journal article" date="2023" name="Genes (Basel)">
        <title>Chromosome-Level Genome Assembly and Circadian Gene Repertoire of the Patagonia Blennie Eleginops maclovinus-The Closest Ancestral Proxy of Antarctic Cryonotothenioids.</title>
        <authorList>
            <person name="Cheng C.C."/>
            <person name="Rivera-Colon A.G."/>
            <person name="Minhas B.F."/>
            <person name="Wilson L."/>
            <person name="Rayamajhi N."/>
            <person name="Vargas-Chacoff L."/>
            <person name="Catchen J.M."/>
        </authorList>
    </citation>
    <scope>NUCLEOTIDE SEQUENCE [LARGE SCALE GENOMIC DNA]</scope>
    <source>
        <strain evidence="10">JMC-PN-2008</strain>
    </source>
</reference>
<organism evidence="10 11">
    <name type="scientific">Eleginops maclovinus</name>
    <name type="common">Patagonian blennie</name>
    <name type="synonym">Eleginus maclovinus</name>
    <dbReference type="NCBI Taxonomy" id="56733"/>
    <lineage>
        <taxon>Eukaryota</taxon>
        <taxon>Metazoa</taxon>
        <taxon>Chordata</taxon>
        <taxon>Craniata</taxon>
        <taxon>Vertebrata</taxon>
        <taxon>Euteleostomi</taxon>
        <taxon>Actinopterygii</taxon>
        <taxon>Neopterygii</taxon>
        <taxon>Teleostei</taxon>
        <taxon>Neoteleostei</taxon>
        <taxon>Acanthomorphata</taxon>
        <taxon>Eupercaria</taxon>
        <taxon>Perciformes</taxon>
        <taxon>Notothenioidei</taxon>
        <taxon>Eleginopidae</taxon>
        <taxon>Eleginops</taxon>
    </lineage>
</organism>
<dbReference type="EMBL" id="JAUZQC010000003">
    <property type="protein sequence ID" value="KAK5873771.1"/>
    <property type="molecule type" value="Genomic_DNA"/>
</dbReference>
<dbReference type="Proteomes" id="UP001346869">
    <property type="component" value="Unassembled WGS sequence"/>
</dbReference>
<proteinExistence type="predicted"/>
<evidence type="ECO:0000256" key="8">
    <source>
        <dbReference type="SAM" id="Phobius"/>
    </source>
</evidence>
<dbReference type="GO" id="GO:0009897">
    <property type="term" value="C:external side of plasma membrane"/>
    <property type="evidence" value="ECO:0007669"/>
    <property type="project" value="TreeGrafter"/>
</dbReference>
<dbReference type="InterPro" id="IPR036116">
    <property type="entry name" value="FN3_sf"/>
</dbReference>
<dbReference type="GO" id="GO:0016064">
    <property type="term" value="P:immunoglobulin mediated immune response"/>
    <property type="evidence" value="ECO:0007669"/>
    <property type="project" value="TreeGrafter"/>
</dbReference>
<evidence type="ECO:0000256" key="2">
    <source>
        <dbReference type="ARBA" id="ARBA00022692"/>
    </source>
</evidence>
<evidence type="ECO:0000256" key="6">
    <source>
        <dbReference type="ARBA" id="ARBA00023170"/>
    </source>
</evidence>
<feature type="transmembrane region" description="Helical" evidence="8">
    <location>
        <begin position="12"/>
        <end position="30"/>
    </location>
</feature>
<keyword evidence="7" id="KW-0325">Glycoprotein</keyword>
<evidence type="ECO:0000313" key="11">
    <source>
        <dbReference type="Proteomes" id="UP001346869"/>
    </source>
</evidence>
<keyword evidence="11" id="KW-1185">Reference proteome</keyword>